<keyword evidence="4 6" id="KW-0378">Hydrolase</keyword>
<dbReference type="PANTHER" id="PTHR43028">
    <property type="entry name" value="3'(2'),5'-BISPHOSPHATE NUCLEOTIDASE 1"/>
    <property type="match status" value="1"/>
</dbReference>
<comment type="catalytic activity">
    <reaction evidence="6">
        <text>adenosine 3',5'-bisphosphate + H2O = AMP + phosphate</text>
        <dbReference type="Rhea" id="RHEA:10040"/>
        <dbReference type="ChEBI" id="CHEBI:15377"/>
        <dbReference type="ChEBI" id="CHEBI:43474"/>
        <dbReference type="ChEBI" id="CHEBI:58343"/>
        <dbReference type="ChEBI" id="CHEBI:456215"/>
        <dbReference type="EC" id="3.1.3.7"/>
    </reaction>
</comment>
<organism evidence="8 9">
    <name type="scientific">Endobacter medicaginis</name>
    <dbReference type="NCBI Taxonomy" id="1181271"/>
    <lineage>
        <taxon>Bacteria</taxon>
        <taxon>Pseudomonadati</taxon>
        <taxon>Pseudomonadota</taxon>
        <taxon>Alphaproteobacteria</taxon>
        <taxon>Acetobacterales</taxon>
        <taxon>Acetobacteraceae</taxon>
        <taxon>Endobacter</taxon>
    </lineage>
</organism>
<evidence type="ECO:0000256" key="6">
    <source>
        <dbReference type="HAMAP-Rule" id="MF_02095"/>
    </source>
</evidence>
<comment type="caution">
    <text evidence="8">The sequence shown here is derived from an EMBL/GenBank/DDBJ whole genome shotgun (WGS) entry which is preliminary data.</text>
</comment>
<feature type="binding site" evidence="6">
    <location>
        <position position="97"/>
    </location>
    <ligand>
        <name>substrate</name>
    </ligand>
</feature>
<feature type="binding site" evidence="7">
    <location>
        <position position="118"/>
    </location>
    <ligand>
        <name>Mg(2+)</name>
        <dbReference type="ChEBI" id="CHEBI:18420"/>
        <label>1</label>
        <note>catalytic</note>
    </ligand>
</feature>
<proteinExistence type="inferred from homology"/>
<evidence type="ECO:0000256" key="3">
    <source>
        <dbReference type="ARBA" id="ARBA00022519"/>
    </source>
</evidence>
<dbReference type="GO" id="GO:0000287">
    <property type="term" value="F:magnesium ion binding"/>
    <property type="evidence" value="ECO:0007669"/>
    <property type="project" value="UniProtKB-UniRule"/>
</dbReference>
<keyword evidence="6 7" id="KW-0479">Metal-binding</keyword>
<feature type="binding site" evidence="6">
    <location>
        <begin position="118"/>
        <end position="121"/>
    </location>
    <ligand>
        <name>substrate</name>
    </ligand>
</feature>
<protein>
    <recommendedName>
        <fullName evidence="6">3'(2'),5'-bisphosphate nucleotidase CysQ</fullName>
        <ecNumber evidence="6">3.1.3.7</ecNumber>
    </recommendedName>
    <alternativeName>
        <fullName evidence="6">3'(2'),5-bisphosphonucleoside 3'(2')-phosphohydrolase</fullName>
    </alternativeName>
    <alternativeName>
        <fullName evidence="6">3'-phosphoadenosine 5'-phosphate phosphatase</fullName>
        <shortName evidence="6">PAP phosphatase</shortName>
    </alternativeName>
</protein>
<keyword evidence="2 6" id="KW-1003">Cell membrane</keyword>
<comment type="function">
    <text evidence="6">Converts adenosine-3',5'-bisphosphate (PAP) to AMP.</text>
</comment>
<dbReference type="PANTHER" id="PTHR43028:SF5">
    <property type="entry name" value="3'(2'),5'-BISPHOSPHATE NUCLEOTIDASE 1"/>
    <property type="match status" value="1"/>
</dbReference>
<feature type="binding site" evidence="6">
    <location>
        <position position="116"/>
    </location>
    <ligand>
        <name>Mg(2+)</name>
        <dbReference type="ChEBI" id="CHEBI:18420"/>
        <label>1</label>
    </ligand>
</feature>
<feature type="binding site" evidence="7">
    <location>
        <position position="97"/>
    </location>
    <ligand>
        <name>Mg(2+)</name>
        <dbReference type="ChEBI" id="CHEBI:18420"/>
        <label>1</label>
        <note>catalytic</note>
    </ligand>
</feature>
<feature type="binding site" evidence="6">
    <location>
        <position position="116"/>
    </location>
    <ligand>
        <name>Mg(2+)</name>
        <dbReference type="ChEBI" id="CHEBI:18420"/>
        <label>2</label>
    </ligand>
</feature>
<feature type="binding site" evidence="7">
    <location>
        <position position="242"/>
    </location>
    <ligand>
        <name>Mg(2+)</name>
        <dbReference type="ChEBI" id="CHEBI:18420"/>
        <label>1</label>
        <note>catalytic</note>
    </ligand>
</feature>
<dbReference type="AlphaFoldDB" id="A0A839V0M0"/>
<evidence type="ECO:0000313" key="9">
    <source>
        <dbReference type="Proteomes" id="UP000557688"/>
    </source>
</evidence>
<dbReference type="Pfam" id="PF00459">
    <property type="entry name" value="Inositol_P"/>
    <property type="match status" value="1"/>
</dbReference>
<dbReference type="SUPFAM" id="SSF56655">
    <property type="entry name" value="Carbohydrate phosphatase"/>
    <property type="match status" value="1"/>
</dbReference>
<keyword evidence="3 6" id="KW-0997">Cell inner membrane</keyword>
<reference evidence="8 9" key="1">
    <citation type="submission" date="2020-08" db="EMBL/GenBank/DDBJ databases">
        <title>Genomic Encyclopedia of Type Strains, Phase III (KMG-III): the genomes of soil and plant-associated and newly described type strains.</title>
        <authorList>
            <person name="Whitman W."/>
        </authorList>
    </citation>
    <scope>NUCLEOTIDE SEQUENCE [LARGE SCALE GENOMIC DNA]</scope>
    <source>
        <strain evidence="8 9">CECT 8088</strain>
    </source>
</reference>
<feature type="binding site" evidence="7">
    <location>
        <position position="116"/>
    </location>
    <ligand>
        <name>Mg(2+)</name>
        <dbReference type="ChEBI" id="CHEBI:18420"/>
        <label>1</label>
        <note>catalytic</note>
    </ligand>
</feature>
<feature type="binding site" evidence="6">
    <location>
        <position position="118"/>
    </location>
    <ligand>
        <name>Mg(2+)</name>
        <dbReference type="ChEBI" id="CHEBI:18420"/>
        <label>1</label>
    </ligand>
</feature>
<dbReference type="GO" id="GO:0000103">
    <property type="term" value="P:sulfate assimilation"/>
    <property type="evidence" value="ECO:0007669"/>
    <property type="project" value="TreeGrafter"/>
</dbReference>
<dbReference type="GO" id="GO:0050427">
    <property type="term" value="P:3'-phosphoadenosine 5'-phosphosulfate metabolic process"/>
    <property type="evidence" value="ECO:0007669"/>
    <property type="project" value="TreeGrafter"/>
</dbReference>
<dbReference type="GO" id="GO:0008441">
    <property type="term" value="F:3'(2'),5'-bisphosphate nucleotidase activity"/>
    <property type="evidence" value="ECO:0007669"/>
    <property type="project" value="UniProtKB-UniRule"/>
</dbReference>
<dbReference type="InterPro" id="IPR000760">
    <property type="entry name" value="Inositol_monophosphatase-like"/>
</dbReference>
<dbReference type="HAMAP" id="MF_02095">
    <property type="entry name" value="CysQ"/>
    <property type="match status" value="1"/>
</dbReference>
<dbReference type="EC" id="3.1.3.7" evidence="6"/>
<dbReference type="Gene3D" id="3.40.190.80">
    <property type="match status" value="1"/>
</dbReference>
<dbReference type="InterPro" id="IPR050725">
    <property type="entry name" value="CysQ/Inositol_MonoPase"/>
</dbReference>
<feature type="binding site" evidence="6">
    <location>
        <position position="97"/>
    </location>
    <ligand>
        <name>Mg(2+)</name>
        <dbReference type="ChEBI" id="CHEBI:18420"/>
        <label>1</label>
    </ligand>
</feature>
<evidence type="ECO:0000256" key="5">
    <source>
        <dbReference type="ARBA" id="ARBA00023136"/>
    </source>
</evidence>
<sequence length="282" mass="29801">MPASESPCDPQNPWSRTALALPDMAAVGASGRDGELLALAGRLAARAAGEIMRIRSRGFTTETKADDSPVTEADRAAETLIVDGLRARFPQIAVIAEEEAAAGISIIPGDEYWLVDPLDGTREFAAGRDTFTVNIGLVRDGRVVLGAVALPAFGQLYTGGTMAPARRFDATGMHPISVRAAPEAGLTILASRHYADDPALAAFIAARPVAERRNFGSAAKFIRLAEGEADLYPRLGPTMEWDTAAPQAIVEAAGGRVQTFDGDVLAYGKPEWRNPPFLCLGA</sequence>
<comment type="cofactor">
    <cofactor evidence="6 7">
        <name>Mg(2+)</name>
        <dbReference type="ChEBI" id="CHEBI:18420"/>
    </cofactor>
</comment>
<comment type="similarity">
    <text evidence="1 6">Belongs to the inositol monophosphatase superfamily. CysQ family.</text>
</comment>
<feature type="binding site" evidence="6">
    <location>
        <position position="242"/>
    </location>
    <ligand>
        <name>Mg(2+)</name>
        <dbReference type="ChEBI" id="CHEBI:18420"/>
        <label>2</label>
    </ligand>
</feature>
<accession>A0A839V0M0</accession>
<dbReference type="Proteomes" id="UP000557688">
    <property type="component" value="Unassembled WGS sequence"/>
</dbReference>
<dbReference type="CDD" id="cd01638">
    <property type="entry name" value="CysQ"/>
    <property type="match status" value="1"/>
</dbReference>
<comment type="subcellular location">
    <subcellularLocation>
        <location evidence="6">Cell inner membrane</location>
        <topology evidence="6">Peripheral membrane protein</topology>
        <orientation evidence="6">Cytoplasmic side</orientation>
    </subcellularLocation>
</comment>
<gene>
    <name evidence="6" type="primary">cysQ</name>
    <name evidence="8" type="ORF">FHR90_002049</name>
</gene>
<evidence type="ECO:0000256" key="1">
    <source>
        <dbReference type="ARBA" id="ARBA00005289"/>
    </source>
</evidence>
<dbReference type="InterPro" id="IPR020550">
    <property type="entry name" value="Inositol_monophosphatase_CS"/>
</dbReference>
<evidence type="ECO:0000313" key="8">
    <source>
        <dbReference type="EMBL" id="MBB3174213.1"/>
    </source>
</evidence>
<feature type="binding site" evidence="6">
    <location>
        <position position="119"/>
    </location>
    <ligand>
        <name>Mg(2+)</name>
        <dbReference type="ChEBI" id="CHEBI:18420"/>
        <label>2</label>
    </ligand>
</feature>
<dbReference type="EMBL" id="JACHXV010000006">
    <property type="protein sequence ID" value="MBB3174213.1"/>
    <property type="molecule type" value="Genomic_DNA"/>
</dbReference>
<evidence type="ECO:0000256" key="4">
    <source>
        <dbReference type="ARBA" id="ARBA00022801"/>
    </source>
</evidence>
<keyword evidence="5 6" id="KW-0472">Membrane</keyword>
<dbReference type="GO" id="GO:0005886">
    <property type="term" value="C:plasma membrane"/>
    <property type="evidence" value="ECO:0007669"/>
    <property type="project" value="UniProtKB-SubCell"/>
</dbReference>
<dbReference type="PRINTS" id="PR00377">
    <property type="entry name" value="IMPHPHTASES"/>
</dbReference>
<dbReference type="InterPro" id="IPR006240">
    <property type="entry name" value="CysQ"/>
</dbReference>
<evidence type="ECO:0000256" key="2">
    <source>
        <dbReference type="ARBA" id="ARBA00022475"/>
    </source>
</evidence>
<dbReference type="GO" id="GO:0046854">
    <property type="term" value="P:phosphatidylinositol phosphate biosynthetic process"/>
    <property type="evidence" value="ECO:0007669"/>
    <property type="project" value="InterPro"/>
</dbReference>
<keyword evidence="6 7" id="KW-0460">Magnesium</keyword>
<evidence type="ECO:0000256" key="7">
    <source>
        <dbReference type="PIRSR" id="PIRSR600760-2"/>
    </source>
</evidence>
<dbReference type="PROSITE" id="PS00630">
    <property type="entry name" value="IMP_2"/>
    <property type="match status" value="1"/>
</dbReference>
<keyword evidence="9" id="KW-1185">Reference proteome</keyword>
<name>A0A839V0M0_9PROT</name>
<dbReference type="Gene3D" id="3.30.540.10">
    <property type="entry name" value="Fructose-1,6-Bisphosphatase, subunit A, domain 1"/>
    <property type="match status" value="1"/>
</dbReference>
<feature type="binding site" evidence="7">
    <location>
        <position position="119"/>
    </location>
    <ligand>
        <name>Mg(2+)</name>
        <dbReference type="ChEBI" id="CHEBI:18420"/>
        <label>1</label>
        <note>catalytic</note>
    </ligand>
</feature>
<feature type="binding site" evidence="6">
    <location>
        <position position="242"/>
    </location>
    <ligand>
        <name>substrate</name>
    </ligand>
</feature>